<dbReference type="InterPro" id="IPR050266">
    <property type="entry name" value="AB_hydrolase_sf"/>
</dbReference>
<sequence length="289" mass="31144">MDSDASLGECRRARDMVVRSGAVGLAVRMWGGGARCVVLVHGYGTNSLSWLRLVSGLEDDFTVVAYDRRGHGRSSGADSYAIENLAGDVRAVVDGLGLVRPVLVGHSVGAWDALAFAADEPNVAGVLCLDQAIAVDDAAWSTTYRPVCVEERLAQLRADPLLARGYTQAEVDELILDAKRAPGLQPWSAYGPMVRRGIRRGGDGLFWVRPTVGDRLMIERGWATVVAEPYEAISCPVTLALAARNPGPFHDALRRLAVRRKLSAVLLDSDHDIHVERPGDVADLVRTLG</sequence>
<dbReference type="InterPro" id="IPR029058">
    <property type="entry name" value="AB_hydrolase_fold"/>
</dbReference>
<protein>
    <submittedName>
        <fullName evidence="2">Pimeloyl-ACP methyl ester carboxylesterase</fullName>
    </submittedName>
</protein>
<dbReference type="Gene3D" id="3.40.50.1820">
    <property type="entry name" value="alpha/beta hydrolase"/>
    <property type="match status" value="1"/>
</dbReference>
<feature type="domain" description="AB hydrolase-1" evidence="1">
    <location>
        <begin position="37"/>
        <end position="283"/>
    </location>
</feature>
<dbReference type="InterPro" id="IPR000073">
    <property type="entry name" value="AB_hydrolase_1"/>
</dbReference>
<dbReference type="PANTHER" id="PTHR43798:SF33">
    <property type="entry name" value="HYDROLASE, PUTATIVE (AFU_ORTHOLOGUE AFUA_2G14860)-RELATED"/>
    <property type="match status" value="1"/>
</dbReference>
<organism evidence="2 3">
    <name type="scientific">Actinopolymorpha rutila</name>
    <dbReference type="NCBI Taxonomy" id="446787"/>
    <lineage>
        <taxon>Bacteria</taxon>
        <taxon>Bacillati</taxon>
        <taxon>Actinomycetota</taxon>
        <taxon>Actinomycetes</taxon>
        <taxon>Propionibacteriales</taxon>
        <taxon>Actinopolymorphaceae</taxon>
        <taxon>Actinopolymorpha</taxon>
    </lineage>
</organism>
<reference evidence="2 3" key="1">
    <citation type="submission" date="2020-07" db="EMBL/GenBank/DDBJ databases">
        <title>Sequencing the genomes of 1000 actinobacteria strains.</title>
        <authorList>
            <person name="Klenk H.-P."/>
        </authorList>
    </citation>
    <scope>NUCLEOTIDE SEQUENCE [LARGE SCALE GENOMIC DNA]</scope>
    <source>
        <strain evidence="2 3">DSM 18448</strain>
    </source>
</reference>
<dbReference type="AlphaFoldDB" id="A0A852ZIL5"/>
<dbReference type="SUPFAM" id="SSF53474">
    <property type="entry name" value="alpha/beta-Hydrolases"/>
    <property type="match status" value="1"/>
</dbReference>
<accession>A0A852ZIL5</accession>
<dbReference type="EMBL" id="JACBZH010000001">
    <property type="protein sequence ID" value="NYH92897.1"/>
    <property type="molecule type" value="Genomic_DNA"/>
</dbReference>
<keyword evidence="3" id="KW-1185">Reference proteome</keyword>
<dbReference type="Pfam" id="PF12697">
    <property type="entry name" value="Abhydrolase_6"/>
    <property type="match status" value="1"/>
</dbReference>
<evidence type="ECO:0000259" key="1">
    <source>
        <dbReference type="Pfam" id="PF12697"/>
    </source>
</evidence>
<dbReference type="GO" id="GO:0003824">
    <property type="term" value="F:catalytic activity"/>
    <property type="evidence" value="ECO:0007669"/>
    <property type="project" value="UniProtKB-ARBA"/>
</dbReference>
<dbReference type="RefSeq" id="WP_179790314.1">
    <property type="nucleotide sequence ID" value="NZ_BAAARR010000019.1"/>
</dbReference>
<evidence type="ECO:0000313" key="3">
    <source>
        <dbReference type="Proteomes" id="UP000579605"/>
    </source>
</evidence>
<gene>
    <name evidence="2" type="ORF">F4554_005535</name>
</gene>
<name>A0A852ZIL5_9ACTN</name>
<proteinExistence type="predicted"/>
<dbReference type="GO" id="GO:0016020">
    <property type="term" value="C:membrane"/>
    <property type="evidence" value="ECO:0007669"/>
    <property type="project" value="TreeGrafter"/>
</dbReference>
<evidence type="ECO:0000313" key="2">
    <source>
        <dbReference type="EMBL" id="NYH92897.1"/>
    </source>
</evidence>
<comment type="caution">
    <text evidence="2">The sequence shown here is derived from an EMBL/GenBank/DDBJ whole genome shotgun (WGS) entry which is preliminary data.</text>
</comment>
<dbReference type="PANTHER" id="PTHR43798">
    <property type="entry name" value="MONOACYLGLYCEROL LIPASE"/>
    <property type="match status" value="1"/>
</dbReference>
<dbReference type="Proteomes" id="UP000579605">
    <property type="component" value="Unassembled WGS sequence"/>
</dbReference>